<evidence type="ECO:0000313" key="11">
    <source>
        <dbReference type="EMBL" id="AHI22422.1"/>
    </source>
</evidence>
<organism evidence="11 12">
    <name type="scientific">Corynebacterium vitaeruminis DSM 20294</name>
    <dbReference type="NCBI Taxonomy" id="1224164"/>
    <lineage>
        <taxon>Bacteria</taxon>
        <taxon>Bacillati</taxon>
        <taxon>Actinomycetota</taxon>
        <taxon>Actinomycetes</taxon>
        <taxon>Mycobacteriales</taxon>
        <taxon>Corynebacteriaceae</taxon>
        <taxon>Corynebacterium</taxon>
    </lineage>
</organism>
<dbReference type="AlphaFoldDB" id="W5XZT1"/>
<reference evidence="11 12" key="1">
    <citation type="submission" date="2013-02" db="EMBL/GenBank/DDBJ databases">
        <title>The complete genome sequence of Corynebacterium vitaeruminis DSM 20294.</title>
        <authorList>
            <person name="Ruckert C."/>
            <person name="Albersmeier A."/>
            <person name="Kalinowski J."/>
        </authorList>
    </citation>
    <scope>NUCLEOTIDE SEQUENCE [LARGE SCALE GENOMIC DNA]</scope>
    <source>
        <strain evidence="12">ATCC 10234</strain>
    </source>
</reference>
<protein>
    <submittedName>
        <fullName evidence="11">Chloride channel related membrane protein</fullName>
    </submittedName>
</protein>
<evidence type="ECO:0000256" key="3">
    <source>
        <dbReference type="ARBA" id="ARBA00022692"/>
    </source>
</evidence>
<evidence type="ECO:0000256" key="4">
    <source>
        <dbReference type="ARBA" id="ARBA00022989"/>
    </source>
</evidence>
<feature type="transmembrane region" description="Helical" evidence="10">
    <location>
        <begin position="7"/>
        <end position="32"/>
    </location>
</feature>
<evidence type="ECO:0000313" key="12">
    <source>
        <dbReference type="Proteomes" id="UP000019222"/>
    </source>
</evidence>
<keyword evidence="3 10" id="KW-0812">Transmembrane</keyword>
<feature type="transmembrane region" description="Helical" evidence="10">
    <location>
        <begin position="206"/>
        <end position="223"/>
    </location>
</feature>
<dbReference type="KEGG" id="cvt:B843_05165"/>
<keyword evidence="7" id="KW-0869">Chloride channel</keyword>
<feature type="transmembrane region" description="Helical" evidence="10">
    <location>
        <begin position="333"/>
        <end position="358"/>
    </location>
</feature>
<dbReference type="GO" id="GO:0005254">
    <property type="term" value="F:chloride channel activity"/>
    <property type="evidence" value="ECO:0007669"/>
    <property type="project" value="UniProtKB-KW"/>
</dbReference>
<accession>W5XZT1</accession>
<feature type="transmembrane region" description="Helical" evidence="10">
    <location>
        <begin position="365"/>
        <end position="382"/>
    </location>
</feature>
<keyword evidence="6 10" id="KW-0472">Membrane</keyword>
<evidence type="ECO:0000256" key="10">
    <source>
        <dbReference type="SAM" id="Phobius"/>
    </source>
</evidence>
<feature type="transmembrane region" description="Helical" evidence="10">
    <location>
        <begin position="44"/>
        <end position="64"/>
    </location>
</feature>
<comment type="subcellular location">
    <subcellularLocation>
        <location evidence="1">Membrane</location>
        <topology evidence="1">Multi-pass membrane protein</topology>
    </subcellularLocation>
</comment>
<evidence type="ECO:0000256" key="7">
    <source>
        <dbReference type="ARBA" id="ARBA00023173"/>
    </source>
</evidence>
<evidence type="ECO:0000256" key="6">
    <source>
        <dbReference type="ARBA" id="ARBA00023136"/>
    </source>
</evidence>
<evidence type="ECO:0000256" key="9">
    <source>
        <dbReference type="ARBA" id="ARBA00023303"/>
    </source>
</evidence>
<dbReference type="InterPro" id="IPR050368">
    <property type="entry name" value="ClC-type_chloride_channel"/>
</dbReference>
<gene>
    <name evidence="11" type="ORF">B843_05165</name>
</gene>
<keyword evidence="2" id="KW-0813">Transport</keyword>
<dbReference type="eggNOG" id="COG0038">
    <property type="taxonomic scope" value="Bacteria"/>
</dbReference>
<evidence type="ECO:0000256" key="1">
    <source>
        <dbReference type="ARBA" id="ARBA00004141"/>
    </source>
</evidence>
<dbReference type="Pfam" id="PF00654">
    <property type="entry name" value="Voltage_CLC"/>
    <property type="match status" value="1"/>
</dbReference>
<dbReference type="HOGENOM" id="CLU_015263_0_0_11"/>
<keyword evidence="12" id="KW-1185">Reference proteome</keyword>
<dbReference type="STRING" id="1224164.B843_05165"/>
<dbReference type="PANTHER" id="PTHR43427:SF6">
    <property type="entry name" value="CHLORIDE CHANNEL PROTEIN CLC-E"/>
    <property type="match status" value="1"/>
</dbReference>
<feature type="transmembrane region" description="Helical" evidence="10">
    <location>
        <begin position="235"/>
        <end position="256"/>
    </location>
</feature>
<sequence length="386" mass="39800">MFSASRSLYALAAVVVSAVLAGGVGAGLSFLIEALNAVGELELVARLAVAALLGAACGTGWWWLRRGGPVTSVNAALSQERRLPFLRTVADALLQVVCVGAGASLGREQAPRQVASSIADFFAARIDPQMRARIVAGAAGAGLAAVYNVPLAGAIYAIEILPIKRDKTFYAVALAMSTIATLVARTVTGSQAFYTLPAMRLSFAQLAWLVPLLLLVVAVGVAFRRILLRRFHLPANTLPVAIAVVVAASAAMDHLLPGISGNGQRVLDDLWSAPAGWQALLAILVAKAAFTWFAIAAGAAGGILTPSLALGGLAGGLLSLGSGALGVETSFPAAVLLGAIGVLTITQRAPFFAIAFGLELTHAPWELYPPAIALGFAAFYATKRRR</sequence>
<name>W5XZT1_9CORY</name>
<evidence type="ECO:0000256" key="2">
    <source>
        <dbReference type="ARBA" id="ARBA00022448"/>
    </source>
</evidence>
<dbReference type="EMBL" id="CP004353">
    <property type="protein sequence ID" value="AHI22422.1"/>
    <property type="molecule type" value="Genomic_DNA"/>
</dbReference>
<dbReference type="InterPro" id="IPR014743">
    <property type="entry name" value="Cl-channel_core"/>
</dbReference>
<feature type="transmembrane region" description="Helical" evidence="10">
    <location>
        <begin position="169"/>
        <end position="194"/>
    </location>
</feature>
<dbReference type="PATRIC" id="fig|1224164.3.peg.1031"/>
<keyword evidence="5" id="KW-0406">Ion transport</keyword>
<evidence type="ECO:0000256" key="5">
    <source>
        <dbReference type="ARBA" id="ARBA00023065"/>
    </source>
</evidence>
<keyword evidence="4 10" id="KW-1133">Transmembrane helix</keyword>
<evidence type="ECO:0000256" key="8">
    <source>
        <dbReference type="ARBA" id="ARBA00023214"/>
    </source>
</evidence>
<dbReference type="InterPro" id="IPR001807">
    <property type="entry name" value="ClC"/>
</dbReference>
<keyword evidence="9" id="KW-0407">Ion channel</keyword>
<dbReference type="PANTHER" id="PTHR43427">
    <property type="entry name" value="CHLORIDE CHANNEL PROTEIN CLC-E"/>
    <property type="match status" value="1"/>
</dbReference>
<dbReference type="Gene3D" id="1.10.3080.10">
    <property type="entry name" value="Clc chloride channel"/>
    <property type="match status" value="1"/>
</dbReference>
<dbReference type="Proteomes" id="UP000019222">
    <property type="component" value="Chromosome"/>
</dbReference>
<dbReference type="SUPFAM" id="SSF81340">
    <property type="entry name" value="Clc chloride channel"/>
    <property type="match status" value="1"/>
</dbReference>
<feature type="transmembrane region" description="Helical" evidence="10">
    <location>
        <begin position="134"/>
        <end position="157"/>
    </location>
</feature>
<dbReference type="GO" id="GO:0034707">
    <property type="term" value="C:chloride channel complex"/>
    <property type="evidence" value="ECO:0007669"/>
    <property type="project" value="UniProtKB-KW"/>
</dbReference>
<proteinExistence type="predicted"/>
<keyword evidence="8" id="KW-0868">Chloride</keyword>